<dbReference type="Pfam" id="PF00534">
    <property type="entry name" value="Glycos_transf_1"/>
    <property type="match status" value="1"/>
</dbReference>
<evidence type="ECO:0000256" key="2">
    <source>
        <dbReference type="SAM" id="MobiDB-lite"/>
    </source>
</evidence>
<dbReference type="InterPro" id="IPR001296">
    <property type="entry name" value="Glyco_trans_1"/>
</dbReference>
<feature type="region of interest" description="Disordered" evidence="2">
    <location>
        <begin position="423"/>
        <end position="443"/>
    </location>
</feature>
<dbReference type="Pfam" id="PF13579">
    <property type="entry name" value="Glyco_trans_4_4"/>
    <property type="match status" value="1"/>
</dbReference>
<keyword evidence="3" id="KW-0812">Transmembrane</keyword>
<evidence type="ECO:0000313" key="6">
    <source>
        <dbReference type="EMBL" id="VAX41746.1"/>
    </source>
</evidence>
<dbReference type="EMBL" id="UOGK01000586">
    <property type="protein sequence ID" value="VAX41746.1"/>
    <property type="molecule type" value="Genomic_DNA"/>
</dbReference>
<keyword evidence="3" id="KW-0472">Membrane</keyword>
<dbReference type="PANTHER" id="PTHR46401:SF2">
    <property type="entry name" value="GLYCOSYLTRANSFERASE WBBK-RELATED"/>
    <property type="match status" value="1"/>
</dbReference>
<keyword evidence="1" id="KW-0808">Transferase</keyword>
<dbReference type="Gene3D" id="3.40.50.2000">
    <property type="entry name" value="Glycogen Phosphorylase B"/>
    <property type="match status" value="2"/>
</dbReference>
<dbReference type="AlphaFoldDB" id="A0A3B1DG25"/>
<feature type="transmembrane region" description="Helical" evidence="3">
    <location>
        <begin position="112"/>
        <end position="133"/>
    </location>
</feature>
<sequence length="443" mass="49605">MSPTRKYSKPKLVILNQYYVPDVASTGHLLHELAAELASQGWDVSVITCRPSYGPRESWQPAPRKEVHDGVRVHRMWTTRFSKDNLLGRACNYFSFFGQLALRMLFTSRHDVVYLYTTNPPFLGAIGGFVSIFRRHTYVKLLHDAYPQLAIWVGTIKKDGVVARVWHALNRLAYGRASQNIVLCKAAKKLVADTYGLEDSRIHVIPNWADEDKLVPMPKAECECAKEHGLLEPFTVLYSGNLGLYYEFETIMEVAERLKDENFKLVFVGSGGRKGWIADEIKKRGLTNTIMLPYQPFERLNDSLNSCDASLVTIAKGIEGISYPSKLYSSLAVGKPILALSEKESELREILENYDMGVWVELGDADTLVAGIRGLMADPELAAKQGRNCRKRFEERYTRTVAAKAYGDVFELADPRNVRAAAAAQNDAEADLTSEESKPGDAA</sequence>
<organism evidence="6">
    <name type="scientific">hydrothermal vent metagenome</name>
    <dbReference type="NCBI Taxonomy" id="652676"/>
    <lineage>
        <taxon>unclassified sequences</taxon>
        <taxon>metagenomes</taxon>
        <taxon>ecological metagenomes</taxon>
    </lineage>
</organism>
<gene>
    <name evidence="6" type="ORF">MNBD_PLANCTO03-2268</name>
</gene>
<reference evidence="6" key="1">
    <citation type="submission" date="2018-06" db="EMBL/GenBank/DDBJ databases">
        <authorList>
            <person name="Zhirakovskaya E."/>
        </authorList>
    </citation>
    <scope>NUCLEOTIDE SEQUENCE</scope>
</reference>
<proteinExistence type="predicted"/>
<evidence type="ECO:0000256" key="3">
    <source>
        <dbReference type="SAM" id="Phobius"/>
    </source>
</evidence>
<feature type="domain" description="Glycosyl transferase family 1" evidence="4">
    <location>
        <begin position="231"/>
        <end position="392"/>
    </location>
</feature>
<evidence type="ECO:0008006" key="7">
    <source>
        <dbReference type="Google" id="ProtNLM"/>
    </source>
</evidence>
<name>A0A3B1DG25_9ZZZZ</name>
<keyword evidence="3" id="KW-1133">Transmembrane helix</keyword>
<feature type="domain" description="Glycosyltransferase subfamily 4-like N-terminal" evidence="5">
    <location>
        <begin position="30"/>
        <end position="208"/>
    </location>
</feature>
<evidence type="ECO:0000259" key="5">
    <source>
        <dbReference type="Pfam" id="PF13579"/>
    </source>
</evidence>
<dbReference type="GO" id="GO:0016757">
    <property type="term" value="F:glycosyltransferase activity"/>
    <property type="evidence" value="ECO:0007669"/>
    <property type="project" value="InterPro"/>
</dbReference>
<evidence type="ECO:0000256" key="1">
    <source>
        <dbReference type="ARBA" id="ARBA00022679"/>
    </source>
</evidence>
<dbReference type="PANTHER" id="PTHR46401">
    <property type="entry name" value="GLYCOSYLTRANSFERASE WBBK-RELATED"/>
    <property type="match status" value="1"/>
</dbReference>
<evidence type="ECO:0000259" key="4">
    <source>
        <dbReference type="Pfam" id="PF00534"/>
    </source>
</evidence>
<dbReference type="SUPFAM" id="SSF53756">
    <property type="entry name" value="UDP-Glycosyltransferase/glycogen phosphorylase"/>
    <property type="match status" value="1"/>
</dbReference>
<protein>
    <recommendedName>
        <fullName evidence="7">Glycosyltransferase WbuB</fullName>
    </recommendedName>
</protein>
<dbReference type="CDD" id="cd03794">
    <property type="entry name" value="GT4_WbuB-like"/>
    <property type="match status" value="1"/>
</dbReference>
<dbReference type="InterPro" id="IPR028098">
    <property type="entry name" value="Glyco_trans_4-like_N"/>
</dbReference>
<dbReference type="GO" id="GO:0009103">
    <property type="term" value="P:lipopolysaccharide biosynthetic process"/>
    <property type="evidence" value="ECO:0007669"/>
    <property type="project" value="TreeGrafter"/>
</dbReference>
<accession>A0A3B1DG25</accession>